<dbReference type="InterPro" id="IPR029044">
    <property type="entry name" value="Nucleotide-diphossugar_trans"/>
</dbReference>
<reference evidence="7 8" key="1">
    <citation type="submission" date="2018-11" db="EMBL/GenBank/DDBJ databases">
        <authorList>
            <consortium name="Pathogen Informatics"/>
        </authorList>
    </citation>
    <scope>NUCLEOTIDE SEQUENCE [LARGE SCALE GENOMIC DNA]</scope>
    <source>
        <strain evidence="7 8">NCTC10327</strain>
    </source>
</reference>
<gene>
    <name evidence="7" type="primary">wbbL_2</name>
    <name evidence="7" type="ORF">NCTC10327_00611</name>
</gene>
<evidence type="ECO:0000256" key="1">
    <source>
        <dbReference type="ARBA" id="ARBA00004776"/>
    </source>
</evidence>
<evidence type="ECO:0000256" key="3">
    <source>
        <dbReference type="ARBA" id="ARBA00022676"/>
    </source>
</evidence>
<comment type="pathway">
    <text evidence="1">Cell wall biogenesis; cell wall polysaccharide biosynthesis.</text>
</comment>
<keyword evidence="4 7" id="KW-0808">Transferase</keyword>
<dbReference type="AlphaFoldDB" id="A0A7Z8Y840"/>
<dbReference type="CDD" id="cd02526">
    <property type="entry name" value="GT2_RfbF_like"/>
    <property type="match status" value="1"/>
</dbReference>
<dbReference type="InterPro" id="IPR001173">
    <property type="entry name" value="Glyco_trans_2-like"/>
</dbReference>
<keyword evidence="3 7" id="KW-0328">Glycosyltransferase</keyword>
<accession>A0A7Z8Y840</accession>
<dbReference type="Proteomes" id="UP000269974">
    <property type="component" value="Unassembled WGS sequence"/>
</dbReference>
<comment type="similarity">
    <text evidence="2">Belongs to the glycosyltransferase 2 family.</text>
</comment>
<evidence type="ECO:0000313" key="8">
    <source>
        <dbReference type="Proteomes" id="UP000269974"/>
    </source>
</evidence>
<dbReference type="SUPFAM" id="SSF53448">
    <property type="entry name" value="Nucleotide-diphospho-sugar transferases"/>
    <property type="match status" value="1"/>
</dbReference>
<dbReference type="EC" id="2.4.-.-" evidence="7"/>
<feature type="domain" description="Glycosyltransferase 2-like" evidence="6">
    <location>
        <begin position="36"/>
        <end position="199"/>
    </location>
</feature>
<organism evidence="7 8">
    <name type="scientific">Actinobaculum suis</name>
    <dbReference type="NCBI Taxonomy" id="1657"/>
    <lineage>
        <taxon>Bacteria</taxon>
        <taxon>Bacillati</taxon>
        <taxon>Actinomycetota</taxon>
        <taxon>Actinomycetes</taxon>
        <taxon>Actinomycetales</taxon>
        <taxon>Actinomycetaceae</taxon>
        <taxon>Actinobaculum</taxon>
    </lineage>
</organism>
<dbReference type="Gene3D" id="3.90.550.10">
    <property type="entry name" value="Spore Coat Polysaccharide Biosynthesis Protein SpsA, Chain A"/>
    <property type="match status" value="1"/>
</dbReference>
<evidence type="ECO:0000259" key="6">
    <source>
        <dbReference type="Pfam" id="PF00535"/>
    </source>
</evidence>
<feature type="region of interest" description="Disordered" evidence="5">
    <location>
        <begin position="1"/>
        <end position="25"/>
    </location>
</feature>
<dbReference type="Pfam" id="PF00535">
    <property type="entry name" value="Glycos_transf_2"/>
    <property type="match status" value="1"/>
</dbReference>
<dbReference type="EMBL" id="UYIO01000001">
    <property type="protein sequence ID" value="VDG75926.1"/>
    <property type="molecule type" value="Genomic_DNA"/>
</dbReference>
<evidence type="ECO:0000313" key="7">
    <source>
        <dbReference type="EMBL" id="VDG75926.1"/>
    </source>
</evidence>
<evidence type="ECO:0000256" key="4">
    <source>
        <dbReference type="ARBA" id="ARBA00022679"/>
    </source>
</evidence>
<evidence type="ECO:0000256" key="2">
    <source>
        <dbReference type="ARBA" id="ARBA00006739"/>
    </source>
</evidence>
<proteinExistence type="inferred from homology"/>
<sequence>MGTQFADREVTHPEAAGQEVTDRDVAGRETPRVVAVVVTYNPPALSALLEALSAQVAAVVVVDNGSASATVRELSALCARAGADFLATGTNLGIAAAQNLGIARARELEATHILLSDHDSVPAPDMVSLLLAGLETDPRIGAAGPLPAEDRAGADQLVYVARRWAPKRAYPEELAQEILDVAFLVASGCLIRVECLDDVGDMNTAMFIDHVDLEWGLRAHARKWRLICVPAAHLHHSLGDEVVMLPGRAQPVHVHSPMRNYYIVRNTLDLVRHGRALMPTRWRIRYTWWAGKYVAFNGFLIDRGPERRRELFAGIRDAVRGRRGRRGIS</sequence>
<dbReference type="GO" id="GO:0016757">
    <property type="term" value="F:glycosyltransferase activity"/>
    <property type="evidence" value="ECO:0007669"/>
    <property type="project" value="UniProtKB-KW"/>
</dbReference>
<feature type="compositionally biased region" description="Basic and acidic residues" evidence="5">
    <location>
        <begin position="1"/>
        <end position="12"/>
    </location>
</feature>
<dbReference type="PANTHER" id="PTHR43179">
    <property type="entry name" value="RHAMNOSYLTRANSFERASE WBBL"/>
    <property type="match status" value="1"/>
</dbReference>
<protein>
    <submittedName>
        <fullName evidence="7">dTDP-Rha:alpha-D-GlcNAc-pyrophosphate polyprenol, alpha-3-L-rhamnosyltransferase</fullName>
        <ecNumber evidence="7">2.4.-.-</ecNumber>
    </submittedName>
</protein>
<evidence type="ECO:0000256" key="5">
    <source>
        <dbReference type="SAM" id="MobiDB-lite"/>
    </source>
</evidence>
<comment type="caution">
    <text evidence="7">The sequence shown here is derived from an EMBL/GenBank/DDBJ whole genome shotgun (WGS) entry which is preliminary data.</text>
</comment>
<dbReference type="PANTHER" id="PTHR43179:SF12">
    <property type="entry name" value="GALACTOFURANOSYLTRANSFERASE GLFT2"/>
    <property type="match status" value="1"/>
</dbReference>
<dbReference type="RefSeq" id="WP_082160109.1">
    <property type="nucleotide sequence ID" value="NZ_LFUS01000029.1"/>
</dbReference>
<name>A0A7Z8Y840_9ACTO</name>